<dbReference type="InterPro" id="IPR006641">
    <property type="entry name" value="YqgF/RNaseH-like_dom"/>
</dbReference>
<sequence>MKILAIDYGSKNIGLALSDDEQKIAFAYKTLNVGAYCNTPLPNNTRIQKIISDIKNICEIEKVKKIIIGLPLWLTGDESATTKRVIEFARELEKGTGLPMETVDERLSTVEANKLFTLGKKKADNIDELSAQILLAGWLEKMENYVK</sequence>
<organism evidence="7 8">
    <name type="scientific">Candidatus Kuenenbacteria bacterium CG10_big_fil_rev_8_21_14_0_10_36_11</name>
    <dbReference type="NCBI Taxonomy" id="1974618"/>
    <lineage>
        <taxon>Bacteria</taxon>
        <taxon>Candidatus Kueneniibacteriota</taxon>
    </lineage>
</organism>
<dbReference type="InterPro" id="IPR037027">
    <property type="entry name" value="YqgF/RNaseH-like_dom_sf"/>
</dbReference>
<keyword evidence="4 5" id="KW-0378">Hydrolase</keyword>
<dbReference type="SMART" id="SM00732">
    <property type="entry name" value="YqgFc"/>
    <property type="match status" value="1"/>
</dbReference>
<comment type="subcellular location">
    <subcellularLocation>
        <location evidence="5">Cytoplasm</location>
    </subcellularLocation>
</comment>
<dbReference type="InterPro" id="IPR012337">
    <property type="entry name" value="RNaseH-like_sf"/>
</dbReference>
<dbReference type="InterPro" id="IPR005227">
    <property type="entry name" value="YqgF"/>
</dbReference>
<evidence type="ECO:0000313" key="8">
    <source>
        <dbReference type="Proteomes" id="UP000231464"/>
    </source>
</evidence>
<comment type="function">
    <text evidence="5">Could be a nuclease involved in processing of the 5'-end of pre-16S rRNA.</text>
</comment>
<reference evidence="8" key="1">
    <citation type="submission" date="2017-09" db="EMBL/GenBank/DDBJ databases">
        <title>Depth-based differentiation of microbial function through sediment-hosted aquifers and enrichment of novel symbionts in the deep terrestrial subsurface.</title>
        <authorList>
            <person name="Probst A.J."/>
            <person name="Ladd B."/>
            <person name="Jarett J.K."/>
            <person name="Geller-Mcgrath D.E."/>
            <person name="Sieber C.M.K."/>
            <person name="Emerson J.B."/>
            <person name="Anantharaman K."/>
            <person name="Thomas B.C."/>
            <person name="Malmstrom R."/>
            <person name="Stieglmeier M."/>
            <person name="Klingl A."/>
            <person name="Woyke T."/>
            <person name="Ryan C.M."/>
            <person name="Banfield J.F."/>
        </authorList>
    </citation>
    <scope>NUCLEOTIDE SEQUENCE [LARGE SCALE GENOMIC DNA]</scope>
</reference>
<accession>A0A2M6WAB8</accession>
<dbReference type="PANTHER" id="PTHR33317">
    <property type="entry name" value="POLYNUCLEOTIDYL TRANSFERASE, RIBONUCLEASE H-LIKE SUPERFAMILY PROTEIN"/>
    <property type="match status" value="1"/>
</dbReference>
<evidence type="ECO:0000256" key="1">
    <source>
        <dbReference type="ARBA" id="ARBA00022490"/>
    </source>
</evidence>
<dbReference type="PANTHER" id="PTHR33317:SF4">
    <property type="entry name" value="POLYNUCLEOTIDYL TRANSFERASE, RIBONUCLEASE H-LIKE SUPERFAMILY PROTEIN"/>
    <property type="match status" value="1"/>
</dbReference>
<dbReference type="EMBL" id="PFBP01000040">
    <property type="protein sequence ID" value="PIT89694.1"/>
    <property type="molecule type" value="Genomic_DNA"/>
</dbReference>
<dbReference type="Pfam" id="PF03652">
    <property type="entry name" value="RuvX"/>
    <property type="match status" value="1"/>
</dbReference>
<evidence type="ECO:0000256" key="2">
    <source>
        <dbReference type="ARBA" id="ARBA00022517"/>
    </source>
</evidence>
<evidence type="ECO:0000313" key="7">
    <source>
        <dbReference type="EMBL" id="PIT89694.1"/>
    </source>
</evidence>
<evidence type="ECO:0000256" key="5">
    <source>
        <dbReference type="HAMAP-Rule" id="MF_00651"/>
    </source>
</evidence>
<dbReference type="EC" id="3.1.-.-" evidence="5"/>
<keyword evidence="2 5" id="KW-0690">Ribosome biogenesis</keyword>
<protein>
    <recommendedName>
        <fullName evidence="5">Putative pre-16S rRNA nuclease</fullName>
        <ecNumber evidence="5">3.1.-.-</ecNumber>
    </recommendedName>
</protein>
<proteinExistence type="inferred from homology"/>
<keyword evidence="3 5" id="KW-0540">Nuclease</keyword>
<evidence type="ECO:0000256" key="3">
    <source>
        <dbReference type="ARBA" id="ARBA00022722"/>
    </source>
</evidence>
<dbReference type="CDD" id="cd16964">
    <property type="entry name" value="YqgF"/>
    <property type="match status" value="1"/>
</dbReference>
<feature type="domain" description="YqgF/RNase H-like" evidence="6">
    <location>
        <begin position="1"/>
        <end position="112"/>
    </location>
</feature>
<dbReference type="NCBIfam" id="TIGR00250">
    <property type="entry name" value="RNAse_H_YqgF"/>
    <property type="match status" value="1"/>
</dbReference>
<comment type="similarity">
    <text evidence="5">Belongs to the YqgF HJR family.</text>
</comment>
<keyword evidence="1 5" id="KW-0963">Cytoplasm</keyword>
<dbReference type="Proteomes" id="UP000231464">
    <property type="component" value="Unassembled WGS sequence"/>
</dbReference>
<dbReference type="SUPFAM" id="SSF53098">
    <property type="entry name" value="Ribonuclease H-like"/>
    <property type="match status" value="1"/>
</dbReference>
<dbReference type="GO" id="GO:0016788">
    <property type="term" value="F:hydrolase activity, acting on ester bonds"/>
    <property type="evidence" value="ECO:0007669"/>
    <property type="project" value="UniProtKB-UniRule"/>
</dbReference>
<evidence type="ECO:0000256" key="4">
    <source>
        <dbReference type="ARBA" id="ARBA00022801"/>
    </source>
</evidence>
<dbReference type="GO" id="GO:0000967">
    <property type="term" value="P:rRNA 5'-end processing"/>
    <property type="evidence" value="ECO:0007669"/>
    <property type="project" value="UniProtKB-UniRule"/>
</dbReference>
<gene>
    <name evidence="7" type="ORF">COU23_02655</name>
</gene>
<dbReference type="GO" id="GO:0005829">
    <property type="term" value="C:cytosol"/>
    <property type="evidence" value="ECO:0007669"/>
    <property type="project" value="TreeGrafter"/>
</dbReference>
<dbReference type="HAMAP" id="MF_00651">
    <property type="entry name" value="Nuclease_YqgF"/>
    <property type="match status" value="1"/>
</dbReference>
<dbReference type="Gene3D" id="3.30.420.140">
    <property type="entry name" value="YqgF/RNase H-like domain"/>
    <property type="match status" value="1"/>
</dbReference>
<dbReference type="AlphaFoldDB" id="A0A2M6WAB8"/>
<comment type="caution">
    <text evidence="7">The sequence shown here is derived from an EMBL/GenBank/DDBJ whole genome shotgun (WGS) entry which is preliminary data.</text>
</comment>
<name>A0A2M6WAB8_9BACT</name>
<evidence type="ECO:0000259" key="6">
    <source>
        <dbReference type="SMART" id="SM00732"/>
    </source>
</evidence>
<dbReference type="GO" id="GO:0004518">
    <property type="term" value="F:nuclease activity"/>
    <property type="evidence" value="ECO:0007669"/>
    <property type="project" value="UniProtKB-KW"/>
</dbReference>